<sequence>MYKALGMEFNRISETKTFQFNCSIRTHQVSHCLLSTTLKQLSRGSRVFGTDRLYRTKLRTNISEELRCILALLFGQSLGCSYTYFLTICEWPAVIPERLDSESGDVRGSVELCSQVTRCVISKLFWLLNSSNAMSHKLIQCCTRYSPIEGFSSSGLTHFVTEHRCRIPMRFILLFRIDVHDDIVSIHSEILRFLR</sequence>
<name>G7YJH8_CLOSI</name>
<dbReference type="Proteomes" id="UP000008909">
    <property type="component" value="Unassembled WGS sequence"/>
</dbReference>
<keyword evidence="2" id="KW-1185">Reference proteome</keyword>
<evidence type="ECO:0000313" key="2">
    <source>
        <dbReference type="Proteomes" id="UP000008909"/>
    </source>
</evidence>
<evidence type="ECO:0000313" key="1">
    <source>
        <dbReference type="EMBL" id="GAA53111.1"/>
    </source>
</evidence>
<accession>G7YJH8</accession>
<protein>
    <submittedName>
        <fullName evidence="1">Uncharacterized protein</fullName>
    </submittedName>
</protein>
<reference key="2">
    <citation type="submission" date="2011-10" db="EMBL/GenBank/DDBJ databases">
        <title>The genome and transcriptome sequence of Clonorchis sinensis provide insights into the carcinogenic liver fluke.</title>
        <authorList>
            <person name="Wang X."/>
            <person name="Huang Y."/>
            <person name="Chen W."/>
            <person name="Liu H."/>
            <person name="Guo L."/>
            <person name="Chen Y."/>
            <person name="Luo F."/>
            <person name="Zhou W."/>
            <person name="Sun J."/>
            <person name="Mao Q."/>
            <person name="Liang P."/>
            <person name="Zhou C."/>
            <person name="Tian Y."/>
            <person name="Men J."/>
            <person name="Lv X."/>
            <person name="Huang L."/>
            <person name="Zhou J."/>
            <person name="Hu Y."/>
            <person name="Li R."/>
            <person name="Zhang F."/>
            <person name="Lei H."/>
            <person name="Li X."/>
            <person name="Hu X."/>
            <person name="Liang C."/>
            <person name="Xu J."/>
            <person name="Wu Z."/>
            <person name="Yu X."/>
        </authorList>
    </citation>
    <scope>NUCLEOTIDE SEQUENCE</scope>
    <source>
        <strain>Henan</strain>
    </source>
</reference>
<gene>
    <name evidence="1" type="ORF">CLF_109561</name>
</gene>
<proteinExistence type="predicted"/>
<organism evidence="1 2">
    <name type="scientific">Clonorchis sinensis</name>
    <name type="common">Chinese liver fluke</name>
    <dbReference type="NCBI Taxonomy" id="79923"/>
    <lineage>
        <taxon>Eukaryota</taxon>
        <taxon>Metazoa</taxon>
        <taxon>Spiralia</taxon>
        <taxon>Lophotrochozoa</taxon>
        <taxon>Platyhelminthes</taxon>
        <taxon>Trematoda</taxon>
        <taxon>Digenea</taxon>
        <taxon>Opisthorchiida</taxon>
        <taxon>Opisthorchiata</taxon>
        <taxon>Opisthorchiidae</taxon>
        <taxon>Clonorchis</taxon>
    </lineage>
</organism>
<dbReference type="AlphaFoldDB" id="G7YJH8"/>
<dbReference type="EMBL" id="DF143420">
    <property type="protein sequence ID" value="GAA53111.1"/>
    <property type="molecule type" value="Genomic_DNA"/>
</dbReference>
<reference evidence="1" key="1">
    <citation type="journal article" date="2011" name="Genome Biol.">
        <title>The draft genome of the carcinogenic human liver fluke Clonorchis sinensis.</title>
        <authorList>
            <person name="Wang X."/>
            <person name="Chen W."/>
            <person name="Huang Y."/>
            <person name="Sun J."/>
            <person name="Men J."/>
            <person name="Liu H."/>
            <person name="Luo F."/>
            <person name="Guo L."/>
            <person name="Lv X."/>
            <person name="Deng C."/>
            <person name="Zhou C."/>
            <person name="Fan Y."/>
            <person name="Li X."/>
            <person name="Huang L."/>
            <person name="Hu Y."/>
            <person name="Liang C."/>
            <person name="Hu X."/>
            <person name="Xu J."/>
            <person name="Yu X."/>
        </authorList>
    </citation>
    <scope>NUCLEOTIDE SEQUENCE [LARGE SCALE GENOMIC DNA]</scope>
    <source>
        <strain evidence="1">Henan</strain>
    </source>
</reference>